<dbReference type="Gene3D" id="1.10.60.30">
    <property type="entry name" value="PSPTO4464-like domains"/>
    <property type="match status" value="2"/>
</dbReference>
<keyword evidence="7" id="KW-1185">Reference proteome</keyword>
<dbReference type="SUPFAM" id="SSF158710">
    <property type="entry name" value="PSPTO4464-like"/>
    <property type="match status" value="1"/>
</dbReference>
<evidence type="ECO:0000256" key="3">
    <source>
        <dbReference type="ARBA" id="ARBA00022730"/>
    </source>
</evidence>
<evidence type="ECO:0000313" key="6">
    <source>
        <dbReference type="EMBL" id="MCL1142120.1"/>
    </source>
</evidence>
<dbReference type="RefSeq" id="WP_248994805.1">
    <property type="nucleotide sequence ID" value="NZ_JAKIKP010000003.1"/>
</dbReference>
<dbReference type="GO" id="GO:0005829">
    <property type="term" value="C:cytosol"/>
    <property type="evidence" value="ECO:0007669"/>
    <property type="project" value="TreeGrafter"/>
</dbReference>
<dbReference type="AlphaFoldDB" id="A0A9X1ZMA7"/>
<organism evidence="6 7">
    <name type="scientific">Shewanella gaetbuli</name>
    <dbReference type="NCBI Taxonomy" id="220752"/>
    <lineage>
        <taxon>Bacteria</taxon>
        <taxon>Pseudomonadati</taxon>
        <taxon>Pseudomonadota</taxon>
        <taxon>Gammaproteobacteria</taxon>
        <taxon>Alteromonadales</taxon>
        <taxon>Shewanellaceae</taxon>
        <taxon>Shewanella</taxon>
    </lineage>
</organism>
<dbReference type="InterPro" id="IPR023153">
    <property type="entry name" value="DarP_sf"/>
</dbReference>
<dbReference type="GO" id="GO:1902626">
    <property type="term" value="P:assembly of large subunit precursor of preribosome"/>
    <property type="evidence" value="ECO:0007669"/>
    <property type="project" value="UniProtKB-UniRule"/>
</dbReference>
<dbReference type="GO" id="GO:0019843">
    <property type="term" value="F:rRNA binding"/>
    <property type="evidence" value="ECO:0007669"/>
    <property type="project" value="UniProtKB-UniRule"/>
</dbReference>
<dbReference type="EMBL" id="JAKIKP010000003">
    <property type="protein sequence ID" value="MCL1142120.1"/>
    <property type="molecule type" value="Genomic_DNA"/>
</dbReference>
<name>A0A9X1ZMA7_9GAMM</name>
<gene>
    <name evidence="5" type="primary">darP</name>
    <name evidence="6" type="ORF">L2672_05365</name>
</gene>
<evidence type="ECO:0000256" key="4">
    <source>
        <dbReference type="ARBA" id="ARBA00022884"/>
    </source>
</evidence>
<accession>A0A9X1ZMA7</accession>
<dbReference type="NCBIfam" id="NF003593">
    <property type="entry name" value="PRK05255.1-1"/>
    <property type="match status" value="1"/>
</dbReference>
<keyword evidence="2 5" id="KW-0690">Ribosome biogenesis</keyword>
<comment type="similarity">
    <text evidence="5">Belongs to the DarP family.</text>
</comment>
<dbReference type="Pfam" id="PF04751">
    <property type="entry name" value="DarP"/>
    <property type="match status" value="1"/>
</dbReference>
<dbReference type="CDD" id="cd16331">
    <property type="entry name" value="YjgA-like"/>
    <property type="match status" value="1"/>
</dbReference>
<reference evidence="6" key="1">
    <citation type="submission" date="2022-01" db="EMBL/GenBank/DDBJ databases">
        <title>Whole genome-based taxonomy of the Shewanellaceae.</title>
        <authorList>
            <person name="Martin-Rodriguez A.J."/>
        </authorList>
    </citation>
    <scope>NUCLEOTIDE SEQUENCE</scope>
    <source>
        <strain evidence="6">DSM 16422</strain>
    </source>
</reference>
<keyword evidence="4 5" id="KW-0694">RNA-binding</keyword>
<sequence>MKIVGDSEHFQQPYDNDEDYVSRTEFKKESEEAQALGLRLIALSKSQLDKLELDEFLYDAVLKTKSIKQKTEAYRRHLQYIGKLMRGYDHEPIQAALDKVLNKNNNEAAKVQIFEKLRDRLLADGDTEIQMLLDEHPHLDRQKLRQLVRQTNKELSKMAEQQIEQSKSAKELFKYLRSEIEQ</sequence>
<dbReference type="PIRSF" id="PIRSF016183">
    <property type="entry name" value="UCP016183"/>
    <property type="match status" value="1"/>
</dbReference>
<keyword evidence="3 5" id="KW-0699">rRNA-binding</keyword>
<dbReference type="GO" id="GO:0043022">
    <property type="term" value="F:ribosome binding"/>
    <property type="evidence" value="ECO:0007669"/>
    <property type="project" value="UniProtKB-UniRule"/>
</dbReference>
<evidence type="ECO:0000256" key="2">
    <source>
        <dbReference type="ARBA" id="ARBA00022517"/>
    </source>
</evidence>
<protein>
    <recommendedName>
        <fullName evidence="5">Dual-action ribosomal maturation protein DarP</fullName>
    </recommendedName>
    <alternativeName>
        <fullName evidence="5">Large ribosomal subunit assembly factor DarP</fullName>
    </alternativeName>
</protein>
<dbReference type="HAMAP" id="MF_00765">
    <property type="entry name" value="DarP"/>
    <property type="match status" value="1"/>
</dbReference>
<comment type="caution">
    <text evidence="6">The sequence shown here is derived from an EMBL/GenBank/DDBJ whole genome shotgun (WGS) entry which is preliminary data.</text>
</comment>
<evidence type="ECO:0000256" key="1">
    <source>
        <dbReference type="ARBA" id="ARBA00022490"/>
    </source>
</evidence>
<comment type="subcellular location">
    <subcellularLocation>
        <location evidence="5">Cytoplasm</location>
    </subcellularLocation>
    <text evidence="5">Associates with late stage pre-50S ribosomal subunits.</text>
</comment>
<evidence type="ECO:0000313" key="7">
    <source>
        <dbReference type="Proteomes" id="UP001139333"/>
    </source>
</evidence>
<evidence type="ECO:0000256" key="5">
    <source>
        <dbReference type="HAMAP-Rule" id="MF_00765"/>
    </source>
</evidence>
<proteinExistence type="inferred from homology"/>
<dbReference type="PANTHER" id="PTHR38101">
    <property type="entry name" value="UPF0307 PROTEIN YJGA"/>
    <property type="match status" value="1"/>
</dbReference>
<dbReference type="PANTHER" id="PTHR38101:SF1">
    <property type="entry name" value="UPF0307 PROTEIN YJGA"/>
    <property type="match status" value="1"/>
</dbReference>
<comment type="function">
    <text evidence="5">Member of a network of 50S ribosomal subunit biogenesis factors which assembles along the 30S-50S interface, preventing incorrect 23S rRNA structures from forming. Promotes peptidyl transferase center (PTC) maturation.</text>
</comment>
<dbReference type="Proteomes" id="UP001139333">
    <property type="component" value="Unassembled WGS sequence"/>
</dbReference>
<dbReference type="InterPro" id="IPR006839">
    <property type="entry name" value="DarP"/>
</dbReference>
<keyword evidence="1 5" id="KW-0963">Cytoplasm</keyword>